<evidence type="ECO:0000313" key="2">
    <source>
        <dbReference type="Proteomes" id="UP001228139"/>
    </source>
</evidence>
<dbReference type="AlphaFoldDB" id="A0AA50DNM3"/>
<geneLocation type="plasmid" evidence="1 2">
    <name>unnamed2</name>
</geneLocation>
<accession>A0AA50DNM3</accession>
<proteinExistence type="predicted"/>
<dbReference type="InterPro" id="IPR025264">
    <property type="entry name" value="Cag12"/>
</dbReference>
<sequence>MKKVALTCLLFLSACSSPPEPPQVDWEKNPQPMNSALMDWEPTFTVTKADKVNSSWTKVIRNFSPENRLYSDDVFYAVAHSDSVIVESSRGDDFFTAKNWLRSNGAYGVIRYSYKSDSFGVKKVSIYLQRGITNYENK</sequence>
<reference evidence="1 2" key="1">
    <citation type="submission" date="2023-07" db="EMBL/GenBank/DDBJ databases">
        <title>Pathogenic bacteria of pear tree diseases.</title>
        <authorList>
            <person name="Zhang Z."/>
            <person name="He L."/>
            <person name="Huang R."/>
        </authorList>
    </citation>
    <scope>NUCLEOTIDE SEQUENCE [LARGE SCALE GENOMIC DNA]</scope>
    <source>
        <strain evidence="1 2">DE2</strain>
        <plasmid evidence="1 2">unnamed2</plasmid>
    </source>
</reference>
<keyword evidence="1" id="KW-0614">Plasmid</keyword>
<dbReference type="EMBL" id="CP132355">
    <property type="protein sequence ID" value="WLS81221.1"/>
    <property type="molecule type" value="Genomic_DNA"/>
</dbReference>
<organism evidence="1 2">
    <name type="scientific">Erwinia pyri</name>
    <dbReference type="NCBI Taxonomy" id="3062598"/>
    <lineage>
        <taxon>Bacteria</taxon>
        <taxon>Pseudomonadati</taxon>
        <taxon>Pseudomonadota</taxon>
        <taxon>Gammaproteobacteria</taxon>
        <taxon>Enterobacterales</taxon>
        <taxon>Erwiniaceae</taxon>
        <taxon>Erwinia</taxon>
    </lineage>
</organism>
<dbReference type="RefSeq" id="WP_306213578.1">
    <property type="nucleotide sequence ID" value="NZ_CP132355.1"/>
</dbReference>
<dbReference type="PROSITE" id="PS51257">
    <property type="entry name" value="PROKAR_LIPOPROTEIN"/>
    <property type="match status" value="1"/>
</dbReference>
<dbReference type="KEGG" id="epi:Q3V30_22425"/>
<name>A0AA50DNM3_9GAMM</name>
<gene>
    <name evidence="1" type="ORF">Q3V30_22425</name>
</gene>
<keyword evidence="2" id="KW-1185">Reference proteome</keyword>
<dbReference type="Pfam" id="PF13117">
    <property type="entry name" value="Cag12"/>
    <property type="match status" value="1"/>
</dbReference>
<dbReference type="Proteomes" id="UP001228139">
    <property type="component" value="Plasmid unnamed2"/>
</dbReference>
<evidence type="ECO:0000313" key="1">
    <source>
        <dbReference type="EMBL" id="WLS81221.1"/>
    </source>
</evidence>
<protein>
    <submittedName>
        <fullName evidence="1">Cag pathogenicity island Cag12 family protein</fullName>
    </submittedName>
</protein>